<dbReference type="InterPro" id="IPR002110">
    <property type="entry name" value="Ankyrin_rpt"/>
</dbReference>
<dbReference type="AlphaFoldDB" id="A0A8C6UCP3"/>
<evidence type="ECO:0000256" key="1">
    <source>
        <dbReference type="PROSITE-ProRule" id="PRU00023"/>
    </source>
</evidence>
<dbReference type="Pfam" id="PF12796">
    <property type="entry name" value="Ank_2"/>
    <property type="match status" value="1"/>
</dbReference>
<dbReference type="Ensembl" id="ENSNMLT00000038643.1">
    <property type="protein sequence ID" value="ENSNMLP00000034691.1"/>
    <property type="gene ID" value="ENSNMLG00000021571.1"/>
</dbReference>
<dbReference type="GO" id="GO:1902412">
    <property type="term" value="P:regulation of mitotic cytokinesis"/>
    <property type="evidence" value="ECO:0007669"/>
    <property type="project" value="InterPro"/>
</dbReference>
<dbReference type="Proteomes" id="UP000694523">
    <property type="component" value="Unplaced"/>
</dbReference>
<feature type="repeat" description="ANK" evidence="1">
    <location>
        <begin position="110"/>
        <end position="146"/>
    </location>
</feature>
<feature type="region of interest" description="Disordered" evidence="2">
    <location>
        <begin position="364"/>
        <end position="383"/>
    </location>
</feature>
<dbReference type="GO" id="GO:0007080">
    <property type="term" value="P:mitotic metaphase chromosome alignment"/>
    <property type="evidence" value="ECO:0007669"/>
    <property type="project" value="TreeGrafter"/>
</dbReference>
<dbReference type="GO" id="GO:0000922">
    <property type="term" value="C:spindle pole"/>
    <property type="evidence" value="ECO:0007669"/>
    <property type="project" value="TreeGrafter"/>
</dbReference>
<feature type="region of interest" description="Disordered" evidence="2">
    <location>
        <begin position="274"/>
        <end position="322"/>
    </location>
</feature>
<dbReference type="SMART" id="SM00248">
    <property type="entry name" value="ANK"/>
    <property type="match status" value="3"/>
</dbReference>
<keyword evidence="4" id="KW-1185">Reference proteome</keyword>
<dbReference type="PROSITE" id="PS50088">
    <property type="entry name" value="ANK_REPEAT"/>
    <property type="match status" value="2"/>
</dbReference>
<name>A0A8C6UCP3_9GOBI</name>
<dbReference type="GO" id="GO:0060236">
    <property type="term" value="P:regulation of mitotic spindle organization"/>
    <property type="evidence" value="ECO:0007669"/>
    <property type="project" value="TreeGrafter"/>
</dbReference>
<feature type="compositionally biased region" description="Polar residues" evidence="2">
    <location>
        <begin position="274"/>
        <end position="285"/>
    </location>
</feature>
<proteinExistence type="predicted"/>
<evidence type="ECO:0000313" key="3">
    <source>
        <dbReference type="Ensembl" id="ENSNMLP00000034691.1"/>
    </source>
</evidence>
<accession>A0A8C6UCP3</accession>
<dbReference type="InterPro" id="IPR036770">
    <property type="entry name" value="Ankyrin_rpt-contain_sf"/>
</dbReference>
<reference evidence="3" key="2">
    <citation type="submission" date="2025-09" db="UniProtKB">
        <authorList>
            <consortium name="Ensembl"/>
        </authorList>
    </citation>
    <scope>IDENTIFICATION</scope>
</reference>
<feature type="region of interest" description="Disordered" evidence="2">
    <location>
        <begin position="15"/>
        <end position="35"/>
    </location>
</feature>
<dbReference type="PANTHER" id="PTHR24160:SF1">
    <property type="entry name" value="ANKYRIN REPEAT DOMAIN-CONTAINING PROTEIN 53"/>
    <property type="match status" value="1"/>
</dbReference>
<evidence type="ECO:0000256" key="2">
    <source>
        <dbReference type="SAM" id="MobiDB-lite"/>
    </source>
</evidence>
<dbReference type="PANTHER" id="PTHR24160">
    <property type="entry name" value="ANKYRIN REPEAT DOMAIN-CONTAINING PROTEIN 53"/>
    <property type="match status" value="1"/>
</dbReference>
<organism evidence="3 4">
    <name type="scientific">Neogobius melanostomus</name>
    <name type="common">round goby</name>
    <dbReference type="NCBI Taxonomy" id="47308"/>
    <lineage>
        <taxon>Eukaryota</taxon>
        <taxon>Metazoa</taxon>
        <taxon>Chordata</taxon>
        <taxon>Craniata</taxon>
        <taxon>Vertebrata</taxon>
        <taxon>Euteleostomi</taxon>
        <taxon>Actinopterygii</taxon>
        <taxon>Neopterygii</taxon>
        <taxon>Teleostei</taxon>
        <taxon>Neoteleostei</taxon>
        <taxon>Acanthomorphata</taxon>
        <taxon>Gobiaria</taxon>
        <taxon>Gobiiformes</taxon>
        <taxon>Gobioidei</taxon>
        <taxon>Gobiidae</taxon>
        <taxon>Benthophilinae</taxon>
        <taxon>Neogobiini</taxon>
        <taxon>Neogobius</taxon>
    </lineage>
</organism>
<dbReference type="InterPro" id="IPR042335">
    <property type="entry name" value="ANKRD53"/>
</dbReference>
<dbReference type="GO" id="GO:0031116">
    <property type="term" value="P:positive regulation of microtubule polymerization"/>
    <property type="evidence" value="ECO:0007669"/>
    <property type="project" value="TreeGrafter"/>
</dbReference>
<protein>
    <submittedName>
        <fullName evidence="3">Uncharacterized protein</fullName>
    </submittedName>
</protein>
<reference evidence="3" key="1">
    <citation type="submission" date="2025-08" db="UniProtKB">
        <authorList>
            <consortium name="Ensembl"/>
        </authorList>
    </citation>
    <scope>IDENTIFICATION</scope>
</reference>
<keyword evidence="1" id="KW-0040">ANK repeat</keyword>
<dbReference type="SUPFAM" id="SSF48403">
    <property type="entry name" value="Ankyrin repeat"/>
    <property type="match status" value="1"/>
</dbReference>
<dbReference type="PROSITE" id="PS50297">
    <property type="entry name" value="ANK_REP_REGION"/>
    <property type="match status" value="1"/>
</dbReference>
<sequence>MQYFTDDLSPYLHSHGNVAHVNKPAGMGRHKTKRKIGHNSLKLDRAPSVDDKRRGSESLDDFVNRTVRTLKVDAQDMSPLHMACLKGDLSSLQILLESREFWVNSNDEAQGWRPLHMLLKFPRSPRALPCFQYLLRQGADINLTTESGQTPLHIAVAEGLMDFTQILVEAGADIFAKDHSGFLPLDMARISSCREIGSYLKHCMWCHQKNEELKARKQTQTLYCDLMECDKQEKIEMKPKIEETVAEWADKKGLTLKEFCPHVLASRFHTQCHISNDSKSPSGKAQKTERKCSSQPEEGPQEDNSVGSKSPPWQDEEDKNRKPCLKSKLKPWAIYTGPEPDSPLVEPDLRGKVKVWKDARTTKPHYKSRWDRKPQEAPKLPVATIQRVLFPRDYPPGSRHWNTSSPET</sequence>
<feature type="repeat" description="ANK" evidence="1">
    <location>
        <begin position="147"/>
        <end position="179"/>
    </location>
</feature>
<evidence type="ECO:0000313" key="4">
    <source>
        <dbReference type="Proteomes" id="UP000694523"/>
    </source>
</evidence>
<dbReference type="Gene3D" id="1.25.40.20">
    <property type="entry name" value="Ankyrin repeat-containing domain"/>
    <property type="match status" value="1"/>
</dbReference>